<dbReference type="PANTHER" id="PTHR46889">
    <property type="entry name" value="TRANSPOSASE INSF FOR INSERTION SEQUENCE IS3B-RELATED"/>
    <property type="match status" value="1"/>
</dbReference>
<dbReference type="InterPro" id="IPR001584">
    <property type="entry name" value="Integrase_cat-core"/>
</dbReference>
<dbReference type="InterPro" id="IPR036397">
    <property type="entry name" value="RNaseH_sf"/>
</dbReference>
<dbReference type="InterPro" id="IPR012337">
    <property type="entry name" value="RNaseH-like_sf"/>
</dbReference>
<gene>
    <name evidence="2" type="ORF">A3B74_03095</name>
</gene>
<dbReference type="AlphaFoldDB" id="A0A1G2APE8"/>
<dbReference type="GO" id="GO:0003676">
    <property type="term" value="F:nucleic acid binding"/>
    <property type="evidence" value="ECO:0007669"/>
    <property type="project" value="InterPro"/>
</dbReference>
<name>A0A1G2APE8_9BACT</name>
<reference evidence="2 3" key="1">
    <citation type="journal article" date="2016" name="Nat. Commun.">
        <title>Thousands of microbial genomes shed light on interconnected biogeochemical processes in an aquifer system.</title>
        <authorList>
            <person name="Anantharaman K."/>
            <person name="Brown C.T."/>
            <person name="Hug L.A."/>
            <person name="Sharon I."/>
            <person name="Castelle C.J."/>
            <person name="Probst A.J."/>
            <person name="Thomas B.C."/>
            <person name="Singh A."/>
            <person name="Wilkins M.J."/>
            <person name="Karaoz U."/>
            <person name="Brodie E.L."/>
            <person name="Williams K.H."/>
            <person name="Hubbard S.S."/>
            <person name="Banfield J.F."/>
        </authorList>
    </citation>
    <scope>NUCLEOTIDE SEQUENCE [LARGE SCALE GENOMIC DNA]</scope>
</reference>
<dbReference type="SUPFAM" id="SSF53098">
    <property type="entry name" value="Ribonuclease H-like"/>
    <property type="match status" value="1"/>
</dbReference>
<dbReference type="InterPro" id="IPR050900">
    <property type="entry name" value="Transposase_IS3/IS150/IS904"/>
</dbReference>
<dbReference type="InterPro" id="IPR009057">
    <property type="entry name" value="Homeodomain-like_sf"/>
</dbReference>
<evidence type="ECO:0000259" key="1">
    <source>
        <dbReference type="PROSITE" id="PS50994"/>
    </source>
</evidence>
<protein>
    <recommendedName>
        <fullName evidence="1">Integrase catalytic domain-containing protein</fullName>
    </recommendedName>
</protein>
<evidence type="ECO:0000313" key="3">
    <source>
        <dbReference type="Proteomes" id="UP000177165"/>
    </source>
</evidence>
<dbReference type="SUPFAM" id="SSF46689">
    <property type="entry name" value="Homeodomain-like"/>
    <property type="match status" value="1"/>
</dbReference>
<accession>A0A1G2APE8</accession>
<organism evidence="2 3">
    <name type="scientific">Candidatus Kerfeldbacteria bacterium RIFCSPHIGHO2_02_FULL_42_14</name>
    <dbReference type="NCBI Taxonomy" id="1798540"/>
    <lineage>
        <taxon>Bacteria</taxon>
        <taxon>Candidatus Kerfeldiibacteriota</taxon>
    </lineage>
</organism>
<dbReference type="EMBL" id="MHKB01000012">
    <property type="protein sequence ID" value="OGY78751.1"/>
    <property type="molecule type" value="Genomic_DNA"/>
</dbReference>
<dbReference type="Pfam" id="PF00665">
    <property type="entry name" value="rve"/>
    <property type="match status" value="1"/>
</dbReference>
<feature type="domain" description="Integrase catalytic" evidence="1">
    <location>
        <begin position="174"/>
        <end position="337"/>
    </location>
</feature>
<comment type="caution">
    <text evidence="2">The sequence shown here is derived from an EMBL/GenBank/DDBJ whole genome shotgun (WGS) entry which is preliminary data.</text>
</comment>
<dbReference type="Gene3D" id="3.30.420.10">
    <property type="entry name" value="Ribonuclease H-like superfamily/Ribonuclease H"/>
    <property type="match status" value="1"/>
</dbReference>
<dbReference type="PANTHER" id="PTHR46889:SF4">
    <property type="entry name" value="TRANSPOSASE INSO FOR INSERTION SEQUENCE ELEMENT IS911B-RELATED"/>
    <property type="match status" value="1"/>
</dbReference>
<dbReference type="PROSITE" id="PS50994">
    <property type="entry name" value="INTEGRASE"/>
    <property type="match status" value="1"/>
</dbReference>
<evidence type="ECO:0000313" key="2">
    <source>
        <dbReference type="EMBL" id="OGY78751.1"/>
    </source>
</evidence>
<dbReference type="GO" id="GO:0015074">
    <property type="term" value="P:DNA integration"/>
    <property type="evidence" value="ECO:0007669"/>
    <property type="project" value="InterPro"/>
</dbReference>
<sequence length="349" mass="42342">MPQAYEPYRKALKREASVIDPYDLWRKTALTLKLSKAACLRLEWMIYYFTTAKENGALVSRHFGLHRNTFGKWLRKFDPNNLRNLESQGTRPRRVRKRQGIWAKDERIISLRKEYPCWGKKKLKVLYERRYQETITEWYIQRVIEDYHLYFRKKKKRISNKRKTGQVRKRITELTTTKKETGFLLHFDSIILQKNNQKRYIITGIDHHSRFAYAWMYSRHNSQTAEDFLRKIFFLLNNSVQNIHTDNGSEFKKYFEKAVQKQQLIHYWSRPKTPKDNPINERFNRTLKEEFLHWGNYHPDPHIFNRNLTSWLITYNTIRPHESLNFSTPLEVAQKSYPLHTRWSSCTST</sequence>
<dbReference type="Proteomes" id="UP000177165">
    <property type="component" value="Unassembled WGS sequence"/>
</dbReference>
<proteinExistence type="predicted"/>